<dbReference type="EMBL" id="JACJSW010000068">
    <property type="protein sequence ID" value="MBD2621125.1"/>
    <property type="molecule type" value="Genomic_DNA"/>
</dbReference>
<dbReference type="RefSeq" id="WP_190719801.1">
    <property type="nucleotide sequence ID" value="NZ_JACJSW010000068.1"/>
</dbReference>
<name>A0ABR8HQU0_9CHRO</name>
<comment type="caution">
    <text evidence="1">The sequence shown here is derived from an EMBL/GenBank/DDBJ whole genome shotgun (WGS) entry which is preliminary data.</text>
</comment>
<reference evidence="1 2" key="1">
    <citation type="journal article" date="2020" name="ISME J.">
        <title>Comparative genomics reveals insights into cyanobacterial evolution and habitat adaptation.</title>
        <authorList>
            <person name="Chen M.Y."/>
            <person name="Teng W.K."/>
            <person name="Zhao L."/>
            <person name="Hu C.X."/>
            <person name="Zhou Y.K."/>
            <person name="Han B.P."/>
            <person name="Song L.R."/>
            <person name="Shu W.S."/>
        </authorList>
    </citation>
    <scope>NUCLEOTIDE SEQUENCE [LARGE SCALE GENOMIC DNA]</scope>
    <source>
        <strain evidence="1 2">FACHB-1344</strain>
    </source>
</reference>
<evidence type="ECO:0000313" key="1">
    <source>
        <dbReference type="EMBL" id="MBD2621125.1"/>
    </source>
</evidence>
<dbReference type="Proteomes" id="UP000636187">
    <property type="component" value="Unassembled WGS sequence"/>
</dbReference>
<sequence>VNWSTTQRNEQRGNCFNCWTRLYPGCSICSWYLENWYNILVFNDQAHHAYRISRISPDKNDAGDEQESEKYQEKEATIWLEGLDRVCDRVSEMLPDSRPVINY</sequence>
<accession>A0ABR8HQU0</accession>
<feature type="non-terminal residue" evidence="1">
    <location>
        <position position="1"/>
    </location>
</feature>
<protein>
    <submittedName>
        <fullName evidence="1">Uncharacterized protein</fullName>
    </submittedName>
</protein>
<organism evidence="1 2">
    <name type="scientific">Microcystis flos-aquae FACHB-1344</name>
    <dbReference type="NCBI Taxonomy" id="2692899"/>
    <lineage>
        <taxon>Bacteria</taxon>
        <taxon>Bacillati</taxon>
        <taxon>Cyanobacteriota</taxon>
        <taxon>Cyanophyceae</taxon>
        <taxon>Oscillatoriophycideae</taxon>
        <taxon>Chroococcales</taxon>
        <taxon>Microcystaceae</taxon>
        <taxon>Microcystis</taxon>
    </lineage>
</organism>
<gene>
    <name evidence="1" type="ORF">H6G48_05255</name>
</gene>
<proteinExistence type="predicted"/>
<evidence type="ECO:0000313" key="2">
    <source>
        <dbReference type="Proteomes" id="UP000636187"/>
    </source>
</evidence>
<keyword evidence="2" id="KW-1185">Reference proteome</keyword>